<proteinExistence type="predicted"/>
<evidence type="ECO:0000313" key="2">
    <source>
        <dbReference type="Proteomes" id="UP000275267"/>
    </source>
</evidence>
<keyword evidence="2" id="KW-1185">Reference proteome</keyword>
<comment type="caution">
    <text evidence="1">The sequence shown here is derived from an EMBL/GenBank/DDBJ whole genome shotgun (WGS) entry which is preliminary data.</text>
</comment>
<gene>
    <name evidence="1" type="ORF">C2845_PM05G18520</name>
</gene>
<sequence length="87" mass="9104">MFPEEVLSKDGFEVLKGLLTCDPKKRLTAAAALWNMDDGRPSVISVAAPAISKAGAAMATTVWSQVVAGVGRALGLLRPKALLNLNL</sequence>
<dbReference type="EMBL" id="PQIB02000003">
    <property type="protein sequence ID" value="RLN28355.1"/>
    <property type="molecule type" value="Genomic_DNA"/>
</dbReference>
<evidence type="ECO:0000313" key="1">
    <source>
        <dbReference type="EMBL" id="RLN28355.1"/>
    </source>
</evidence>
<organism evidence="1 2">
    <name type="scientific">Panicum miliaceum</name>
    <name type="common">Proso millet</name>
    <name type="synonym">Broomcorn millet</name>
    <dbReference type="NCBI Taxonomy" id="4540"/>
    <lineage>
        <taxon>Eukaryota</taxon>
        <taxon>Viridiplantae</taxon>
        <taxon>Streptophyta</taxon>
        <taxon>Embryophyta</taxon>
        <taxon>Tracheophyta</taxon>
        <taxon>Spermatophyta</taxon>
        <taxon>Magnoliopsida</taxon>
        <taxon>Liliopsida</taxon>
        <taxon>Poales</taxon>
        <taxon>Poaceae</taxon>
        <taxon>PACMAD clade</taxon>
        <taxon>Panicoideae</taxon>
        <taxon>Panicodae</taxon>
        <taxon>Paniceae</taxon>
        <taxon>Panicinae</taxon>
        <taxon>Panicum</taxon>
        <taxon>Panicum sect. Panicum</taxon>
    </lineage>
</organism>
<dbReference type="Proteomes" id="UP000275267">
    <property type="component" value="Unassembled WGS sequence"/>
</dbReference>
<reference evidence="2" key="1">
    <citation type="journal article" date="2019" name="Nat. Commun.">
        <title>The genome of broomcorn millet.</title>
        <authorList>
            <person name="Zou C."/>
            <person name="Miki D."/>
            <person name="Li D."/>
            <person name="Tang Q."/>
            <person name="Xiao L."/>
            <person name="Rajput S."/>
            <person name="Deng P."/>
            <person name="Jia W."/>
            <person name="Huang R."/>
            <person name="Zhang M."/>
            <person name="Sun Y."/>
            <person name="Hu J."/>
            <person name="Fu X."/>
            <person name="Schnable P.S."/>
            <person name="Li F."/>
            <person name="Zhang H."/>
            <person name="Feng B."/>
            <person name="Zhu X."/>
            <person name="Liu R."/>
            <person name="Schnable J.C."/>
            <person name="Zhu J.-K."/>
            <person name="Zhang H."/>
        </authorList>
    </citation>
    <scope>NUCLEOTIDE SEQUENCE [LARGE SCALE GENOMIC DNA]</scope>
</reference>
<keyword evidence="1" id="KW-0808">Transferase</keyword>
<accession>A0A3L6SXQ4</accession>
<dbReference type="AlphaFoldDB" id="A0A3L6SXQ4"/>
<protein>
    <submittedName>
        <fullName evidence="1">Cyclin-dependent kinase F-2</fullName>
    </submittedName>
</protein>
<dbReference type="STRING" id="4540.A0A3L6SXQ4"/>
<dbReference type="GO" id="GO:0016301">
    <property type="term" value="F:kinase activity"/>
    <property type="evidence" value="ECO:0007669"/>
    <property type="project" value="UniProtKB-KW"/>
</dbReference>
<name>A0A3L6SXQ4_PANMI</name>
<keyword evidence="1" id="KW-0418">Kinase</keyword>